<gene>
    <name evidence="7" type="ORF">EDC18_11014</name>
</gene>
<keyword evidence="5" id="KW-0732">Signal</keyword>
<dbReference type="InterPro" id="IPR044666">
    <property type="entry name" value="Cyclophilin_A-like"/>
</dbReference>
<comment type="caution">
    <text evidence="7">The sequence shown here is derived from an EMBL/GenBank/DDBJ whole genome shotgun (WGS) entry which is preliminary data.</text>
</comment>
<evidence type="ECO:0000256" key="3">
    <source>
        <dbReference type="ARBA" id="ARBA00023110"/>
    </source>
</evidence>
<dbReference type="EMBL" id="SMAL01000010">
    <property type="protein sequence ID" value="TCT12940.1"/>
    <property type="molecule type" value="Genomic_DNA"/>
</dbReference>
<reference evidence="7 8" key="1">
    <citation type="submission" date="2019-03" db="EMBL/GenBank/DDBJ databases">
        <title>Genomic Encyclopedia of Type Strains, Phase IV (KMG-IV): sequencing the most valuable type-strain genomes for metagenomic binning, comparative biology and taxonomic classification.</title>
        <authorList>
            <person name="Goeker M."/>
        </authorList>
    </citation>
    <scope>NUCLEOTIDE SEQUENCE [LARGE SCALE GENOMIC DNA]</scope>
    <source>
        <strain evidence="7 8">DSM 24629</strain>
    </source>
</reference>
<feature type="domain" description="PPIase cyclophilin-type" evidence="6">
    <location>
        <begin position="272"/>
        <end position="442"/>
    </location>
</feature>
<dbReference type="PROSITE" id="PS51257">
    <property type="entry name" value="PROKAR_LIPOPROTEIN"/>
    <property type="match status" value="1"/>
</dbReference>
<dbReference type="InterPro" id="IPR002130">
    <property type="entry name" value="Cyclophilin-type_PPIase_dom"/>
</dbReference>
<feature type="domain" description="PPIase cyclophilin-type" evidence="6">
    <location>
        <begin position="68"/>
        <end position="242"/>
    </location>
</feature>
<dbReference type="EC" id="5.2.1.8" evidence="2"/>
<keyword evidence="3" id="KW-0697">Rotamase</keyword>
<dbReference type="PROSITE" id="PS50072">
    <property type="entry name" value="CSA_PPIASE_2"/>
    <property type="match status" value="2"/>
</dbReference>
<dbReference type="GO" id="GO:0006457">
    <property type="term" value="P:protein folding"/>
    <property type="evidence" value="ECO:0007669"/>
    <property type="project" value="InterPro"/>
</dbReference>
<dbReference type="Proteomes" id="UP000294902">
    <property type="component" value="Unassembled WGS sequence"/>
</dbReference>
<dbReference type="Pfam" id="PF00160">
    <property type="entry name" value="Pro_isomerase"/>
    <property type="match status" value="2"/>
</dbReference>
<feature type="signal peptide" evidence="5">
    <location>
        <begin position="1"/>
        <end position="21"/>
    </location>
</feature>
<dbReference type="RefSeq" id="WP_243115118.1">
    <property type="nucleotide sequence ID" value="NZ_SMAL01000010.1"/>
</dbReference>
<evidence type="ECO:0000313" key="8">
    <source>
        <dbReference type="Proteomes" id="UP000294902"/>
    </source>
</evidence>
<dbReference type="PROSITE" id="PS00170">
    <property type="entry name" value="CSA_PPIASE_1"/>
    <property type="match status" value="1"/>
</dbReference>
<feature type="chain" id="PRO_5038917795" description="peptidylprolyl isomerase" evidence="5">
    <location>
        <begin position="22"/>
        <end position="445"/>
    </location>
</feature>
<protein>
    <recommendedName>
        <fullName evidence="2">peptidylprolyl isomerase</fullName>
        <ecNumber evidence="2">5.2.1.8</ecNumber>
    </recommendedName>
</protein>
<evidence type="ECO:0000259" key="6">
    <source>
        <dbReference type="PROSITE" id="PS50072"/>
    </source>
</evidence>
<keyword evidence="8" id="KW-1185">Reference proteome</keyword>
<dbReference type="PANTHER" id="PTHR45625">
    <property type="entry name" value="PEPTIDYL-PROLYL CIS-TRANS ISOMERASE-RELATED"/>
    <property type="match status" value="1"/>
</dbReference>
<dbReference type="PANTHER" id="PTHR45625:SF4">
    <property type="entry name" value="PEPTIDYLPROLYL ISOMERASE DOMAIN AND WD REPEAT-CONTAINING PROTEIN 1"/>
    <property type="match status" value="1"/>
</dbReference>
<accession>A0A4R3MJX8</accession>
<name>A0A4R3MJX8_9FIRM</name>
<evidence type="ECO:0000256" key="5">
    <source>
        <dbReference type="SAM" id="SignalP"/>
    </source>
</evidence>
<dbReference type="InterPro" id="IPR020892">
    <property type="entry name" value="Cyclophilin-type_PPIase_CS"/>
</dbReference>
<evidence type="ECO:0000256" key="4">
    <source>
        <dbReference type="ARBA" id="ARBA00023235"/>
    </source>
</evidence>
<dbReference type="GO" id="GO:0003755">
    <property type="term" value="F:peptidyl-prolyl cis-trans isomerase activity"/>
    <property type="evidence" value="ECO:0007669"/>
    <property type="project" value="UniProtKB-KW"/>
</dbReference>
<sequence>MKFTRIIITILLLLLISGCTARDKEQIEDNIDVVPEKEVENTVEYDISEDIQFAPPGGNDIVANVHVKDFGVIRVKLFPDIAPRAVYNFTTLSKNGYYNGVSFHTVIEDLIVQSGDPTGTGTGGTSMWGQYFADEFSYELLPLRGALAMYNFGQGDTNGSQFFIVQSDEVSEDILNQMIEYQWPDSEINKYKQVGGAIGLFGRYTVFGQVFEGLEIVDAIASVEVDENERPLEDIIIEYIEIEGEIEEMNINQFGQPEKGDVVAEMHVRDYGVIKIKFFPEESPKTVENFLTHARNGYYDGLIFHRVMDDFMIQGGDPTGTGMGGESIWGGKFEDEFSRQLFPYRGSFAMANAGPNTNGSQFFIVQLGDVSSDFVSQMESLKMPEELINNYKEHGGTPWLYGKHTVFGQVFEGMNIVDAIAATRVDGNSRPLEEVVIERIDVIEY</sequence>
<dbReference type="AlphaFoldDB" id="A0A4R3MJX8"/>
<evidence type="ECO:0000256" key="2">
    <source>
        <dbReference type="ARBA" id="ARBA00013194"/>
    </source>
</evidence>
<evidence type="ECO:0000256" key="1">
    <source>
        <dbReference type="ARBA" id="ARBA00002388"/>
    </source>
</evidence>
<comment type="function">
    <text evidence="1">PPIases accelerate the folding of proteins. It catalyzes the cis-trans isomerization of proline imidic peptide bonds in oligopeptides.</text>
</comment>
<dbReference type="Gene3D" id="2.40.100.10">
    <property type="entry name" value="Cyclophilin-like"/>
    <property type="match status" value="2"/>
</dbReference>
<dbReference type="InterPro" id="IPR029000">
    <property type="entry name" value="Cyclophilin-like_dom_sf"/>
</dbReference>
<keyword evidence="4 7" id="KW-0413">Isomerase</keyword>
<dbReference type="SUPFAM" id="SSF50891">
    <property type="entry name" value="Cyclophilin-like"/>
    <property type="match status" value="2"/>
</dbReference>
<organism evidence="7 8">
    <name type="scientific">Natranaerovirga pectinivora</name>
    <dbReference type="NCBI Taxonomy" id="682400"/>
    <lineage>
        <taxon>Bacteria</taxon>
        <taxon>Bacillati</taxon>
        <taxon>Bacillota</taxon>
        <taxon>Clostridia</taxon>
        <taxon>Lachnospirales</taxon>
        <taxon>Natranaerovirgaceae</taxon>
        <taxon>Natranaerovirga</taxon>
    </lineage>
</organism>
<evidence type="ECO:0000313" key="7">
    <source>
        <dbReference type="EMBL" id="TCT12940.1"/>
    </source>
</evidence>
<proteinExistence type="predicted"/>
<dbReference type="PRINTS" id="PR00153">
    <property type="entry name" value="CSAPPISMRASE"/>
</dbReference>